<gene>
    <name evidence="2" type="ORF">GCM10010253_65180</name>
</gene>
<evidence type="ECO:0000313" key="2">
    <source>
        <dbReference type="EMBL" id="GGS81483.1"/>
    </source>
</evidence>
<protein>
    <submittedName>
        <fullName evidence="2">Uncharacterized protein</fullName>
    </submittedName>
</protein>
<keyword evidence="3" id="KW-1185">Reference proteome</keyword>
<dbReference type="SUPFAM" id="SSF48264">
    <property type="entry name" value="Cytochrome P450"/>
    <property type="match status" value="1"/>
</dbReference>
<dbReference type="EMBL" id="BMSZ01000029">
    <property type="protein sequence ID" value="GGS81483.1"/>
    <property type="molecule type" value="Genomic_DNA"/>
</dbReference>
<dbReference type="InterPro" id="IPR036396">
    <property type="entry name" value="Cyt_P450_sf"/>
</dbReference>
<dbReference type="RefSeq" id="WP_234428170.1">
    <property type="nucleotide sequence ID" value="NZ_BMSZ01000029.1"/>
</dbReference>
<name>A0ABQ2TQY4_STRBA</name>
<evidence type="ECO:0000313" key="3">
    <source>
        <dbReference type="Proteomes" id="UP000659767"/>
    </source>
</evidence>
<dbReference type="Gene3D" id="1.10.630.10">
    <property type="entry name" value="Cytochrome P450"/>
    <property type="match status" value="1"/>
</dbReference>
<organism evidence="2 3">
    <name type="scientific">Streptomyces badius</name>
    <dbReference type="NCBI Taxonomy" id="1941"/>
    <lineage>
        <taxon>Bacteria</taxon>
        <taxon>Bacillati</taxon>
        <taxon>Actinomycetota</taxon>
        <taxon>Actinomycetes</taxon>
        <taxon>Kitasatosporales</taxon>
        <taxon>Streptomycetaceae</taxon>
        <taxon>Streptomyces</taxon>
    </lineage>
</organism>
<sequence>MSVSLFEERGPVAGGDVVVTHAGRNALAGLDHDADLWPEPYRFDPSRFLSGPAPADALVPQGGGRWTATAAPGRT</sequence>
<feature type="region of interest" description="Disordered" evidence="1">
    <location>
        <begin position="56"/>
        <end position="75"/>
    </location>
</feature>
<evidence type="ECO:0000256" key="1">
    <source>
        <dbReference type="SAM" id="MobiDB-lite"/>
    </source>
</evidence>
<dbReference type="Proteomes" id="UP000659767">
    <property type="component" value="Unassembled WGS sequence"/>
</dbReference>
<comment type="caution">
    <text evidence="2">The sequence shown here is derived from an EMBL/GenBank/DDBJ whole genome shotgun (WGS) entry which is preliminary data.</text>
</comment>
<accession>A0ABQ2TQY4</accession>
<proteinExistence type="predicted"/>
<reference evidence="3" key="1">
    <citation type="journal article" date="2019" name="Int. J. Syst. Evol. Microbiol.">
        <title>The Global Catalogue of Microorganisms (GCM) 10K type strain sequencing project: providing services to taxonomists for standard genome sequencing and annotation.</title>
        <authorList>
            <consortium name="The Broad Institute Genomics Platform"/>
            <consortium name="The Broad Institute Genome Sequencing Center for Infectious Disease"/>
            <person name="Wu L."/>
            <person name="Ma J."/>
        </authorList>
    </citation>
    <scope>NUCLEOTIDE SEQUENCE [LARGE SCALE GENOMIC DNA]</scope>
    <source>
        <strain evidence="3">JCM 4350</strain>
    </source>
</reference>